<gene>
    <name evidence="1" type="ORF">SAMN06296052_109155</name>
</gene>
<sequence>MEYKVNLIWSDSAACNELRLVLRNALTRIKVLPCWQEQSMSRVGGGIITVNEHIICSINNSPGISDEELAERIVSYHKYPKFRKAPKITSSVFMACVIALFPKCPFCFAAYIGVLGIAGLEAVPYFKWIVYFSIFMQIVLFGLFFYRAHKSKNYLPIYFIIPGCLALLLGKFFINSVMLIAIGLLLLIVASILNVRLLPLYVKRGLASRKSRGKIREIV</sequence>
<name>A0A239FWJ3_9BACT</name>
<accession>A0A239FWJ3</accession>
<evidence type="ECO:0000313" key="1">
    <source>
        <dbReference type="EMBL" id="SNS61259.1"/>
    </source>
</evidence>
<evidence type="ECO:0000313" key="2">
    <source>
        <dbReference type="Proteomes" id="UP000198432"/>
    </source>
</evidence>
<evidence type="ECO:0008006" key="3">
    <source>
        <dbReference type="Google" id="ProtNLM"/>
    </source>
</evidence>
<reference evidence="2" key="1">
    <citation type="submission" date="2017-06" db="EMBL/GenBank/DDBJ databases">
        <authorList>
            <person name="Varghese N."/>
            <person name="Submissions S."/>
        </authorList>
    </citation>
    <scope>NUCLEOTIDE SEQUENCE [LARGE SCALE GENOMIC DNA]</scope>
    <source>
        <strain evidence="2">NKM1</strain>
    </source>
</reference>
<protein>
    <recommendedName>
        <fullName evidence="3">MerC mercury resistance protein</fullName>
    </recommendedName>
</protein>
<dbReference type="AlphaFoldDB" id="A0A239FWJ3"/>
<organism evidence="1 2">
    <name type="scientific">Pontibacter ummariensis</name>
    <dbReference type="NCBI Taxonomy" id="1610492"/>
    <lineage>
        <taxon>Bacteria</taxon>
        <taxon>Pseudomonadati</taxon>
        <taxon>Bacteroidota</taxon>
        <taxon>Cytophagia</taxon>
        <taxon>Cytophagales</taxon>
        <taxon>Hymenobacteraceae</taxon>
        <taxon>Pontibacter</taxon>
    </lineage>
</organism>
<keyword evidence="2" id="KW-1185">Reference proteome</keyword>
<proteinExistence type="predicted"/>
<dbReference type="EMBL" id="FZOQ01000009">
    <property type="protein sequence ID" value="SNS61259.1"/>
    <property type="molecule type" value="Genomic_DNA"/>
</dbReference>
<dbReference type="Proteomes" id="UP000198432">
    <property type="component" value="Unassembled WGS sequence"/>
</dbReference>